<feature type="non-terminal residue" evidence="1">
    <location>
        <position position="67"/>
    </location>
</feature>
<proteinExistence type="predicted"/>
<reference evidence="1 2" key="1">
    <citation type="submission" date="2024-05" db="EMBL/GenBank/DDBJ databases">
        <title>Genome sequencing and assembly of Indian major carp, Cirrhinus mrigala (Hamilton, 1822).</title>
        <authorList>
            <person name="Mohindra V."/>
            <person name="Chowdhury L.M."/>
            <person name="Lal K."/>
            <person name="Jena J.K."/>
        </authorList>
    </citation>
    <scope>NUCLEOTIDE SEQUENCE [LARGE SCALE GENOMIC DNA]</scope>
    <source>
        <strain evidence="1">CM1030</strain>
        <tissue evidence="1">Blood</tissue>
    </source>
</reference>
<protein>
    <submittedName>
        <fullName evidence="1">Uncharacterized protein</fullName>
    </submittedName>
</protein>
<evidence type="ECO:0000313" key="1">
    <source>
        <dbReference type="EMBL" id="KAL0177279.1"/>
    </source>
</evidence>
<dbReference type="Proteomes" id="UP001529510">
    <property type="component" value="Unassembled WGS sequence"/>
</dbReference>
<organism evidence="1 2">
    <name type="scientific">Cirrhinus mrigala</name>
    <name type="common">Mrigala</name>
    <dbReference type="NCBI Taxonomy" id="683832"/>
    <lineage>
        <taxon>Eukaryota</taxon>
        <taxon>Metazoa</taxon>
        <taxon>Chordata</taxon>
        <taxon>Craniata</taxon>
        <taxon>Vertebrata</taxon>
        <taxon>Euteleostomi</taxon>
        <taxon>Actinopterygii</taxon>
        <taxon>Neopterygii</taxon>
        <taxon>Teleostei</taxon>
        <taxon>Ostariophysi</taxon>
        <taxon>Cypriniformes</taxon>
        <taxon>Cyprinidae</taxon>
        <taxon>Labeoninae</taxon>
        <taxon>Labeonini</taxon>
        <taxon>Cirrhinus</taxon>
    </lineage>
</organism>
<evidence type="ECO:0000313" key="2">
    <source>
        <dbReference type="Proteomes" id="UP001529510"/>
    </source>
</evidence>
<dbReference type="AlphaFoldDB" id="A0ABD0PTQ7"/>
<comment type="caution">
    <text evidence="1">The sequence shown here is derived from an EMBL/GenBank/DDBJ whole genome shotgun (WGS) entry which is preliminary data.</text>
</comment>
<accession>A0ABD0PTQ7</accession>
<gene>
    <name evidence="1" type="ORF">M9458_026173</name>
</gene>
<dbReference type="EMBL" id="JAMKFB020000013">
    <property type="protein sequence ID" value="KAL0177279.1"/>
    <property type="molecule type" value="Genomic_DNA"/>
</dbReference>
<keyword evidence="2" id="KW-1185">Reference proteome</keyword>
<feature type="non-terminal residue" evidence="1">
    <location>
        <position position="1"/>
    </location>
</feature>
<sequence>WSLCGNRMVSSSVGVTPPVSLRHGVRCVLASGVTVEEVLMAVGEEIGYGNILSASRMNKAVVVFVIV</sequence>
<name>A0ABD0PTQ7_CIRMR</name>